<comment type="caution">
    <text evidence="2">The sequence shown here is derived from an EMBL/GenBank/DDBJ whole genome shotgun (WGS) entry which is preliminary data.</text>
</comment>
<protein>
    <recommendedName>
        <fullName evidence="1">F-box domain-containing protein</fullName>
    </recommendedName>
</protein>
<evidence type="ECO:0000313" key="3">
    <source>
        <dbReference type="Proteomes" id="UP001443914"/>
    </source>
</evidence>
<dbReference type="CDD" id="cd22157">
    <property type="entry name" value="F-box_AtFBW1-like"/>
    <property type="match status" value="1"/>
</dbReference>
<sequence length="401" mass="45354">MSTIFPPEIEAEILIRLPAKSLQRFKTVCKSWCSLINSDYIFMTSFHRNSAKNPKLLFLKHPRETLTPIHFSVASTRVKSVVETTTLHLPSNVVSPDLGIIDHDLKPTRIELINSNSINGVLGIIVYMGFSNGPIDVRCDMYIWNPATCESVRVPKSDFTGLFNGPPMVKFYSGFGYDKSNVDYKVVRVVYMNSVRTMCEVYSIRRNCWKILNSGSGISSNTLWASEMCTYVDGIGYWGVYKRESKDKFFVLGFNFGEESFKKIKVPELCVDGREKKYHSLWEFRGVLALSVLHFGGFESSLTRLYIWVFRQCGEIEGFGQCWSTMFNIDLECGPRRPVVSLRSGELVLLGEDDGEHILYDPLSGQVEKLSICDVDHAVLHVDSLVSPSTLLPKEARSSLT</sequence>
<dbReference type="AlphaFoldDB" id="A0AAW1JMP7"/>
<name>A0AAW1JMP7_SAPOF</name>
<dbReference type="Pfam" id="PF00646">
    <property type="entry name" value="F-box"/>
    <property type="match status" value="1"/>
</dbReference>
<dbReference type="NCBIfam" id="TIGR01640">
    <property type="entry name" value="F_box_assoc_1"/>
    <property type="match status" value="1"/>
</dbReference>
<dbReference type="InterPro" id="IPR050796">
    <property type="entry name" value="SCF_F-box_component"/>
</dbReference>
<keyword evidence="3" id="KW-1185">Reference proteome</keyword>
<dbReference type="PANTHER" id="PTHR31672">
    <property type="entry name" value="BNACNNG10540D PROTEIN"/>
    <property type="match status" value="1"/>
</dbReference>
<organism evidence="2 3">
    <name type="scientific">Saponaria officinalis</name>
    <name type="common">Common soapwort</name>
    <name type="synonym">Lychnis saponaria</name>
    <dbReference type="NCBI Taxonomy" id="3572"/>
    <lineage>
        <taxon>Eukaryota</taxon>
        <taxon>Viridiplantae</taxon>
        <taxon>Streptophyta</taxon>
        <taxon>Embryophyta</taxon>
        <taxon>Tracheophyta</taxon>
        <taxon>Spermatophyta</taxon>
        <taxon>Magnoliopsida</taxon>
        <taxon>eudicotyledons</taxon>
        <taxon>Gunneridae</taxon>
        <taxon>Pentapetalae</taxon>
        <taxon>Caryophyllales</taxon>
        <taxon>Caryophyllaceae</taxon>
        <taxon>Caryophylleae</taxon>
        <taxon>Saponaria</taxon>
    </lineage>
</organism>
<evidence type="ECO:0000259" key="1">
    <source>
        <dbReference type="PROSITE" id="PS50181"/>
    </source>
</evidence>
<evidence type="ECO:0000313" key="2">
    <source>
        <dbReference type="EMBL" id="KAK9706412.1"/>
    </source>
</evidence>
<dbReference type="Pfam" id="PF07734">
    <property type="entry name" value="FBA_1"/>
    <property type="match status" value="1"/>
</dbReference>
<dbReference type="InterPro" id="IPR006527">
    <property type="entry name" value="F-box-assoc_dom_typ1"/>
</dbReference>
<dbReference type="Gene3D" id="1.20.1280.50">
    <property type="match status" value="1"/>
</dbReference>
<dbReference type="InterPro" id="IPR036047">
    <property type="entry name" value="F-box-like_dom_sf"/>
</dbReference>
<dbReference type="Proteomes" id="UP001443914">
    <property type="component" value="Unassembled WGS sequence"/>
</dbReference>
<dbReference type="InterPro" id="IPR001810">
    <property type="entry name" value="F-box_dom"/>
</dbReference>
<accession>A0AAW1JMP7</accession>
<dbReference type="PROSITE" id="PS50181">
    <property type="entry name" value="FBOX"/>
    <property type="match status" value="1"/>
</dbReference>
<reference evidence="2" key="1">
    <citation type="submission" date="2024-03" db="EMBL/GenBank/DDBJ databases">
        <title>WGS assembly of Saponaria officinalis var. Norfolk2.</title>
        <authorList>
            <person name="Jenkins J."/>
            <person name="Shu S."/>
            <person name="Grimwood J."/>
            <person name="Barry K."/>
            <person name="Goodstein D."/>
            <person name="Schmutz J."/>
            <person name="Leebens-Mack J."/>
            <person name="Osbourn A."/>
        </authorList>
    </citation>
    <scope>NUCLEOTIDE SEQUENCE [LARGE SCALE GENOMIC DNA]</scope>
    <source>
        <strain evidence="2">JIC</strain>
    </source>
</reference>
<gene>
    <name evidence="2" type="ORF">RND81_07G122500</name>
</gene>
<feature type="domain" description="F-box" evidence="1">
    <location>
        <begin position="1"/>
        <end position="45"/>
    </location>
</feature>
<proteinExistence type="predicted"/>
<dbReference type="PANTHER" id="PTHR31672:SF13">
    <property type="entry name" value="F-BOX PROTEIN CPR30-LIKE"/>
    <property type="match status" value="1"/>
</dbReference>
<dbReference type="SUPFAM" id="SSF81383">
    <property type="entry name" value="F-box domain"/>
    <property type="match status" value="1"/>
</dbReference>
<dbReference type="InterPro" id="IPR017451">
    <property type="entry name" value="F-box-assoc_interact_dom"/>
</dbReference>
<dbReference type="SMART" id="SM00256">
    <property type="entry name" value="FBOX"/>
    <property type="match status" value="1"/>
</dbReference>
<dbReference type="EMBL" id="JBDFQZ010000007">
    <property type="protein sequence ID" value="KAK9706412.1"/>
    <property type="molecule type" value="Genomic_DNA"/>
</dbReference>